<dbReference type="RefSeq" id="WP_311339346.1">
    <property type="nucleotide sequence ID" value="NZ_JAVRHS010000001.1"/>
</dbReference>
<dbReference type="InterPro" id="IPR043129">
    <property type="entry name" value="ATPase_NBD"/>
</dbReference>
<reference evidence="2 3" key="1">
    <citation type="submission" date="2023-09" db="EMBL/GenBank/DDBJ databases">
        <authorList>
            <person name="Rey-Velasco X."/>
        </authorList>
    </citation>
    <scope>NUCLEOTIDE SEQUENCE [LARGE SCALE GENOMIC DNA]</scope>
    <source>
        <strain evidence="2 3">F390</strain>
    </source>
</reference>
<evidence type="ECO:0000313" key="2">
    <source>
        <dbReference type="EMBL" id="MDT0574784.1"/>
    </source>
</evidence>
<evidence type="ECO:0000259" key="1">
    <source>
        <dbReference type="Pfam" id="PF00814"/>
    </source>
</evidence>
<dbReference type="Pfam" id="PF00814">
    <property type="entry name" value="TsaD"/>
    <property type="match status" value="1"/>
</dbReference>
<dbReference type="EC" id="2.3.1.234" evidence="2"/>
<keyword evidence="3" id="KW-1185">Reference proteome</keyword>
<protein>
    <submittedName>
        <fullName evidence="2">tRNA (Adenosine(37)-N6)-threonylcarbamoyltransferase complex dimerization subunit type 1 TsaB</fullName>
        <ecNumber evidence="2">2.3.1.234</ecNumber>
    </submittedName>
</protein>
<dbReference type="GO" id="GO:0061711">
    <property type="term" value="F:tRNA N(6)-L-threonylcarbamoyladenine synthase activity"/>
    <property type="evidence" value="ECO:0007669"/>
    <property type="project" value="UniProtKB-EC"/>
</dbReference>
<gene>
    <name evidence="2" type="primary">tsaB</name>
    <name evidence="2" type="ORF">RM533_01140</name>
</gene>
<organism evidence="2 3">
    <name type="scientific">Croceicoccus esteveae</name>
    <dbReference type="NCBI Taxonomy" id="3075597"/>
    <lineage>
        <taxon>Bacteria</taxon>
        <taxon>Pseudomonadati</taxon>
        <taxon>Pseudomonadota</taxon>
        <taxon>Alphaproteobacteria</taxon>
        <taxon>Sphingomonadales</taxon>
        <taxon>Erythrobacteraceae</taxon>
        <taxon>Croceicoccus</taxon>
    </lineage>
</organism>
<dbReference type="EMBL" id="JAVRHS010000001">
    <property type="protein sequence ID" value="MDT0574784.1"/>
    <property type="molecule type" value="Genomic_DNA"/>
</dbReference>
<proteinExistence type="predicted"/>
<keyword evidence="2" id="KW-0808">Transferase</keyword>
<dbReference type="SUPFAM" id="SSF53067">
    <property type="entry name" value="Actin-like ATPase domain"/>
    <property type="match status" value="1"/>
</dbReference>
<name>A0ABU2ZGQ7_9SPHN</name>
<dbReference type="InterPro" id="IPR022496">
    <property type="entry name" value="T6A_TsaB"/>
</dbReference>
<dbReference type="Proteomes" id="UP001259803">
    <property type="component" value="Unassembled WGS sequence"/>
</dbReference>
<keyword evidence="2" id="KW-0012">Acyltransferase</keyword>
<comment type="caution">
    <text evidence="2">The sequence shown here is derived from an EMBL/GenBank/DDBJ whole genome shotgun (WGS) entry which is preliminary data.</text>
</comment>
<dbReference type="Gene3D" id="3.30.420.40">
    <property type="match status" value="2"/>
</dbReference>
<evidence type="ECO:0000313" key="3">
    <source>
        <dbReference type="Proteomes" id="UP001259803"/>
    </source>
</evidence>
<sequence length="225" mass="23693">MRTLAIDSATEACSVALFDDDRLIAGDYELLGRGHAERLVPMIAALPSKGRADRIAVALGPGSFTGIRVGVAAARALALAWRAELAGYRTHDLLAAMTFDKARQRGRADEIAGVAEADLMQGIAVCNTAGHGQWYVQQFSSSGEPIGDVAALDPDQAATSVQAHLVVGSAAEALIGRRGFGIASPSWPDARLFMSMNPLRLTGDVSPVYGRPPDAKVAAPKTYHR</sequence>
<dbReference type="InterPro" id="IPR000905">
    <property type="entry name" value="Gcp-like_dom"/>
</dbReference>
<feature type="domain" description="Gcp-like" evidence="1">
    <location>
        <begin position="31"/>
        <end position="99"/>
    </location>
</feature>
<accession>A0ABU2ZGQ7</accession>
<dbReference type="NCBIfam" id="TIGR03725">
    <property type="entry name" value="T6A_YeaZ"/>
    <property type="match status" value="1"/>
</dbReference>